<dbReference type="AlphaFoldDB" id="A0A6J4UCP3"/>
<feature type="region of interest" description="Disordered" evidence="1">
    <location>
        <begin position="1"/>
        <end position="22"/>
    </location>
</feature>
<dbReference type="EMBL" id="CADCWM010000147">
    <property type="protein sequence ID" value="CAA9546518.1"/>
    <property type="molecule type" value="Genomic_DNA"/>
</dbReference>
<feature type="non-terminal residue" evidence="2">
    <location>
        <position position="1"/>
    </location>
</feature>
<accession>A0A6J4UCP3</accession>
<organism evidence="2">
    <name type="scientific">uncultured Thermomicrobiales bacterium</name>
    <dbReference type="NCBI Taxonomy" id="1645740"/>
    <lineage>
        <taxon>Bacteria</taxon>
        <taxon>Pseudomonadati</taxon>
        <taxon>Thermomicrobiota</taxon>
        <taxon>Thermomicrobia</taxon>
        <taxon>Thermomicrobiales</taxon>
        <taxon>environmental samples</taxon>
    </lineage>
</organism>
<name>A0A6J4UCP3_9BACT</name>
<gene>
    <name evidence="2" type="ORF">AVDCRST_MAG88-460</name>
</gene>
<evidence type="ECO:0000313" key="2">
    <source>
        <dbReference type="EMBL" id="CAA9546518.1"/>
    </source>
</evidence>
<protein>
    <submittedName>
        <fullName evidence="2">Uncharacterized protein</fullName>
    </submittedName>
</protein>
<feature type="non-terminal residue" evidence="2">
    <location>
        <position position="22"/>
    </location>
</feature>
<proteinExistence type="predicted"/>
<reference evidence="2" key="1">
    <citation type="submission" date="2020-02" db="EMBL/GenBank/DDBJ databases">
        <authorList>
            <person name="Meier V. D."/>
        </authorList>
    </citation>
    <scope>NUCLEOTIDE SEQUENCE</scope>
    <source>
        <strain evidence="2">AVDCRST_MAG88</strain>
    </source>
</reference>
<evidence type="ECO:0000256" key="1">
    <source>
        <dbReference type="SAM" id="MobiDB-lite"/>
    </source>
</evidence>
<sequence length="22" mass="2439">PARHRQRPAASQTRRAGVGRPL</sequence>